<evidence type="ECO:0000256" key="1">
    <source>
        <dbReference type="SAM" id="MobiDB-lite"/>
    </source>
</evidence>
<dbReference type="EMBL" id="JBBWRZ010000003">
    <property type="protein sequence ID" value="KAK8240328.1"/>
    <property type="molecule type" value="Genomic_DNA"/>
</dbReference>
<evidence type="ECO:0000313" key="3">
    <source>
        <dbReference type="Proteomes" id="UP001492380"/>
    </source>
</evidence>
<proteinExistence type="predicted"/>
<evidence type="ECO:0000313" key="2">
    <source>
        <dbReference type="EMBL" id="KAK8240328.1"/>
    </source>
</evidence>
<dbReference type="Proteomes" id="UP001492380">
    <property type="component" value="Unassembled WGS sequence"/>
</dbReference>
<keyword evidence="3" id="KW-1185">Reference proteome</keyword>
<name>A0ABR1YVV9_9PEZI</name>
<accession>A0ABR1YVV9</accession>
<comment type="caution">
    <text evidence="2">The sequence shown here is derived from an EMBL/GenBank/DDBJ whole genome shotgun (WGS) entry which is preliminary data.</text>
</comment>
<reference evidence="2 3" key="1">
    <citation type="submission" date="2024-04" db="EMBL/GenBank/DDBJ databases">
        <title>Phyllosticta paracitricarpa is synonymous to the EU quarantine fungus P. citricarpa based on phylogenomic analyses.</title>
        <authorList>
            <consortium name="Lawrence Berkeley National Laboratory"/>
            <person name="Van Ingen-Buijs V.A."/>
            <person name="Van Westerhoven A.C."/>
            <person name="Haridas S."/>
            <person name="Skiadas P."/>
            <person name="Martin F."/>
            <person name="Groenewald J.Z."/>
            <person name="Crous P.W."/>
            <person name="Seidl M.F."/>
        </authorList>
    </citation>
    <scope>NUCLEOTIDE SEQUENCE [LARGE SCALE GENOMIC DNA]</scope>
    <source>
        <strain evidence="2 3">CBS 123374</strain>
    </source>
</reference>
<feature type="compositionally biased region" description="Polar residues" evidence="1">
    <location>
        <begin position="86"/>
        <end position="100"/>
    </location>
</feature>
<feature type="compositionally biased region" description="Polar residues" evidence="1">
    <location>
        <begin position="20"/>
        <end position="29"/>
    </location>
</feature>
<organism evidence="2 3">
    <name type="scientific">Phyllosticta capitalensis</name>
    <dbReference type="NCBI Taxonomy" id="121624"/>
    <lineage>
        <taxon>Eukaryota</taxon>
        <taxon>Fungi</taxon>
        <taxon>Dikarya</taxon>
        <taxon>Ascomycota</taxon>
        <taxon>Pezizomycotina</taxon>
        <taxon>Dothideomycetes</taxon>
        <taxon>Dothideomycetes incertae sedis</taxon>
        <taxon>Botryosphaeriales</taxon>
        <taxon>Phyllostictaceae</taxon>
        <taxon>Phyllosticta</taxon>
    </lineage>
</organism>
<sequence>MGDTIKTFLRSGSLRKPNKSTRSVQSLPYTTAAAGAPPRQGLAPLKGDISPATHGIWTSPVETDDHLDLPVEQNDRLYQESRALDSHQSSKATPRQNLSTPAHGPENGKPPGIYAEMTFESSEEVEWDHTIGIALTTDHVRYVEHAERVGVSHRTAQEVREYEYPPQDPVGDFATGRVFEERSADQNDFSFDLQVALDKASDLREGHPKSRRTSHGTAEKYGTDTYRAHTLTMVMEV</sequence>
<feature type="region of interest" description="Disordered" evidence="1">
    <location>
        <begin position="82"/>
        <end position="114"/>
    </location>
</feature>
<protein>
    <submittedName>
        <fullName evidence="2">Uncharacterized protein</fullName>
    </submittedName>
</protein>
<feature type="region of interest" description="Disordered" evidence="1">
    <location>
        <begin position="1"/>
        <end position="66"/>
    </location>
</feature>
<gene>
    <name evidence="2" type="ORF">HDK90DRAFT_180146</name>
</gene>